<dbReference type="AlphaFoldDB" id="A0AA88MQ29"/>
<dbReference type="Proteomes" id="UP001187415">
    <property type="component" value="Unassembled WGS sequence"/>
</dbReference>
<evidence type="ECO:0000313" key="2">
    <source>
        <dbReference type="Proteomes" id="UP001187415"/>
    </source>
</evidence>
<proteinExistence type="predicted"/>
<gene>
    <name evidence="1" type="ORF">Q5P01_012717</name>
</gene>
<protein>
    <submittedName>
        <fullName evidence="1">Uncharacterized protein</fullName>
    </submittedName>
</protein>
<keyword evidence="2" id="KW-1185">Reference proteome</keyword>
<evidence type="ECO:0000313" key="1">
    <source>
        <dbReference type="EMBL" id="KAK2842517.1"/>
    </source>
</evidence>
<name>A0AA88MQ29_CHASR</name>
<accession>A0AA88MQ29</accession>
<sequence length="86" mass="9083">MDGSQVTAGEVQLLCGLLSPCHLFGRVEVWSPRGPTCMDSAVACHFGDNCAVEGARMWPHTLIDCDTLSLSSCEHDAESGKVSSAT</sequence>
<comment type="caution">
    <text evidence="1">The sequence shown here is derived from an EMBL/GenBank/DDBJ whole genome shotgun (WGS) entry which is preliminary data.</text>
</comment>
<reference evidence="1" key="1">
    <citation type="submission" date="2023-07" db="EMBL/GenBank/DDBJ databases">
        <title>Chromosome-level Genome Assembly of Striped Snakehead (Channa striata).</title>
        <authorList>
            <person name="Liu H."/>
        </authorList>
    </citation>
    <scope>NUCLEOTIDE SEQUENCE</scope>
    <source>
        <strain evidence="1">Gz</strain>
        <tissue evidence="1">Muscle</tissue>
    </source>
</reference>
<organism evidence="1 2">
    <name type="scientific">Channa striata</name>
    <name type="common">Snakehead murrel</name>
    <name type="synonym">Ophicephalus striatus</name>
    <dbReference type="NCBI Taxonomy" id="64152"/>
    <lineage>
        <taxon>Eukaryota</taxon>
        <taxon>Metazoa</taxon>
        <taxon>Chordata</taxon>
        <taxon>Craniata</taxon>
        <taxon>Vertebrata</taxon>
        <taxon>Euteleostomi</taxon>
        <taxon>Actinopterygii</taxon>
        <taxon>Neopterygii</taxon>
        <taxon>Teleostei</taxon>
        <taxon>Neoteleostei</taxon>
        <taxon>Acanthomorphata</taxon>
        <taxon>Anabantaria</taxon>
        <taxon>Anabantiformes</taxon>
        <taxon>Channoidei</taxon>
        <taxon>Channidae</taxon>
        <taxon>Channa</taxon>
    </lineage>
</organism>
<dbReference type="EMBL" id="JAUPFM010000009">
    <property type="protein sequence ID" value="KAK2842517.1"/>
    <property type="molecule type" value="Genomic_DNA"/>
</dbReference>